<sequence length="94" mass="10281">MTWSWCSPAPGLIGPSSGLNAKVSWQREAEEPDFPVPAARAGERQSLRSEERHTGPPRPAISGEAKIALTSLFMEERAGESIVIIATFSYPRKE</sequence>
<feature type="compositionally biased region" description="Basic and acidic residues" evidence="1">
    <location>
        <begin position="41"/>
        <end position="54"/>
    </location>
</feature>
<dbReference type="EMBL" id="LMAW01002552">
    <property type="protein sequence ID" value="KQK80011.1"/>
    <property type="molecule type" value="Genomic_DNA"/>
</dbReference>
<proteinExistence type="predicted"/>
<gene>
    <name evidence="2" type="ORF">AAES_97884</name>
</gene>
<organism evidence="2 3">
    <name type="scientific">Amazona aestiva</name>
    <name type="common">Blue-fronted Amazon parrot</name>
    <dbReference type="NCBI Taxonomy" id="12930"/>
    <lineage>
        <taxon>Eukaryota</taxon>
        <taxon>Metazoa</taxon>
        <taxon>Chordata</taxon>
        <taxon>Craniata</taxon>
        <taxon>Vertebrata</taxon>
        <taxon>Euteleostomi</taxon>
        <taxon>Archelosauria</taxon>
        <taxon>Archosauria</taxon>
        <taxon>Dinosauria</taxon>
        <taxon>Saurischia</taxon>
        <taxon>Theropoda</taxon>
        <taxon>Coelurosauria</taxon>
        <taxon>Aves</taxon>
        <taxon>Neognathae</taxon>
        <taxon>Neoaves</taxon>
        <taxon>Telluraves</taxon>
        <taxon>Australaves</taxon>
        <taxon>Psittaciformes</taxon>
        <taxon>Psittacidae</taxon>
        <taxon>Amazona</taxon>
    </lineage>
</organism>
<accession>A0A0Q3PGT4</accession>
<feature type="region of interest" description="Disordered" evidence="1">
    <location>
        <begin position="25"/>
        <end position="62"/>
    </location>
</feature>
<dbReference type="Proteomes" id="UP000051836">
    <property type="component" value="Unassembled WGS sequence"/>
</dbReference>
<evidence type="ECO:0000313" key="2">
    <source>
        <dbReference type="EMBL" id="KQK80011.1"/>
    </source>
</evidence>
<dbReference type="AlphaFoldDB" id="A0A0Q3PGT4"/>
<evidence type="ECO:0000313" key="3">
    <source>
        <dbReference type="Proteomes" id="UP000051836"/>
    </source>
</evidence>
<comment type="caution">
    <text evidence="2">The sequence shown here is derived from an EMBL/GenBank/DDBJ whole genome shotgun (WGS) entry which is preliminary data.</text>
</comment>
<name>A0A0Q3PGT4_AMAAE</name>
<evidence type="ECO:0000256" key="1">
    <source>
        <dbReference type="SAM" id="MobiDB-lite"/>
    </source>
</evidence>
<protein>
    <submittedName>
        <fullName evidence="2">Uncharacterized protein</fullName>
    </submittedName>
</protein>
<keyword evidence="3" id="KW-1185">Reference proteome</keyword>
<reference evidence="2 3" key="1">
    <citation type="submission" date="2015-10" db="EMBL/GenBank/DDBJ databases">
        <authorList>
            <person name="Gilbert D.G."/>
        </authorList>
    </citation>
    <scope>NUCLEOTIDE SEQUENCE [LARGE SCALE GENOMIC DNA]</scope>
    <source>
        <strain evidence="2">FVVF132</strain>
    </source>
</reference>